<dbReference type="Pfam" id="PF00096">
    <property type="entry name" value="zf-C2H2"/>
    <property type="match status" value="1"/>
</dbReference>
<accession>A0A409XK62</accession>
<name>A0A409XK62_PSICY</name>
<dbReference type="AlphaFoldDB" id="A0A409XK62"/>
<evidence type="ECO:0000256" key="1">
    <source>
        <dbReference type="ARBA" id="ARBA00022723"/>
    </source>
</evidence>
<dbReference type="SMART" id="SM00355">
    <property type="entry name" value="ZnF_C2H2"/>
    <property type="match status" value="4"/>
</dbReference>
<dbReference type="OrthoDB" id="6077919at2759"/>
<protein>
    <recommendedName>
        <fullName evidence="6">C2H2-type domain-containing protein</fullName>
    </recommendedName>
</protein>
<evidence type="ECO:0000259" key="6">
    <source>
        <dbReference type="PROSITE" id="PS50157"/>
    </source>
</evidence>
<dbReference type="InParanoid" id="A0A409XK62"/>
<organism evidence="7 8">
    <name type="scientific">Psilocybe cyanescens</name>
    <dbReference type="NCBI Taxonomy" id="93625"/>
    <lineage>
        <taxon>Eukaryota</taxon>
        <taxon>Fungi</taxon>
        <taxon>Dikarya</taxon>
        <taxon>Basidiomycota</taxon>
        <taxon>Agaricomycotina</taxon>
        <taxon>Agaricomycetes</taxon>
        <taxon>Agaricomycetidae</taxon>
        <taxon>Agaricales</taxon>
        <taxon>Agaricineae</taxon>
        <taxon>Strophariaceae</taxon>
        <taxon>Psilocybe</taxon>
    </lineage>
</organism>
<dbReference type="GO" id="GO:0008270">
    <property type="term" value="F:zinc ion binding"/>
    <property type="evidence" value="ECO:0007669"/>
    <property type="project" value="UniProtKB-KW"/>
</dbReference>
<dbReference type="PROSITE" id="PS50157">
    <property type="entry name" value="ZINC_FINGER_C2H2_2"/>
    <property type="match status" value="1"/>
</dbReference>
<dbReference type="EMBL" id="NHYD01001447">
    <property type="protein sequence ID" value="PPQ91165.1"/>
    <property type="molecule type" value="Genomic_DNA"/>
</dbReference>
<dbReference type="GO" id="GO:0000981">
    <property type="term" value="F:DNA-binding transcription factor activity, RNA polymerase II-specific"/>
    <property type="evidence" value="ECO:0007669"/>
    <property type="project" value="TreeGrafter"/>
</dbReference>
<dbReference type="PANTHER" id="PTHR24409">
    <property type="entry name" value="ZINC FINGER PROTEIN 142"/>
    <property type="match status" value="1"/>
</dbReference>
<keyword evidence="8" id="KW-1185">Reference proteome</keyword>
<keyword evidence="1" id="KW-0479">Metal-binding</keyword>
<dbReference type="GO" id="GO:0005634">
    <property type="term" value="C:nucleus"/>
    <property type="evidence" value="ECO:0007669"/>
    <property type="project" value="TreeGrafter"/>
</dbReference>
<dbReference type="InterPro" id="IPR022755">
    <property type="entry name" value="Znf_C2H2_jaz"/>
</dbReference>
<keyword evidence="2" id="KW-0677">Repeat</keyword>
<comment type="caution">
    <text evidence="7">The sequence shown here is derived from an EMBL/GenBank/DDBJ whole genome shotgun (WGS) entry which is preliminary data.</text>
</comment>
<proteinExistence type="predicted"/>
<dbReference type="InterPro" id="IPR036236">
    <property type="entry name" value="Znf_C2H2_sf"/>
</dbReference>
<dbReference type="PANTHER" id="PTHR24409:SF295">
    <property type="entry name" value="AZ2-RELATED"/>
    <property type="match status" value="1"/>
</dbReference>
<dbReference type="InterPro" id="IPR013087">
    <property type="entry name" value="Znf_C2H2_type"/>
</dbReference>
<evidence type="ECO:0000256" key="2">
    <source>
        <dbReference type="ARBA" id="ARBA00022737"/>
    </source>
</evidence>
<keyword evidence="3 5" id="KW-0863">Zinc-finger</keyword>
<dbReference type="GO" id="GO:0000977">
    <property type="term" value="F:RNA polymerase II transcription regulatory region sequence-specific DNA binding"/>
    <property type="evidence" value="ECO:0007669"/>
    <property type="project" value="TreeGrafter"/>
</dbReference>
<evidence type="ECO:0000256" key="4">
    <source>
        <dbReference type="ARBA" id="ARBA00022833"/>
    </source>
</evidence>
<evidence type="ECO:0000313" key="8">
    <source>
        <dbReference type="Proteomes" id="UP000283269"/>
    </source>
</evidence>
<evidence type="ECO:0000256" key="3">
    <source>
        <dbReference type="ARBA" id="ARBA00022771"/>
    </source>
</evidence>
<sequence length="289" mass="32413">MNLLTLTQWKAITYASNTVFKQQDAREDSQSYAGSQTDGKDIAHPHKYLRSSTVEPMIYTCAKCSKTFKTAGALSQHRMEPLSHVEPIIPCPHNGCECKFKAVSCIAHHMESGSHGHTRHDVTDIVHKLDKNGTISIHRRIGDSPTNGKKETYTYYATEETFNGRGYKCPLCDRVCKTLNSLNAHLNSAAHDKMEFRCWKCERLFKLVSALAQHLEACMCDTDTARRLDDHISRLANEGAVTVGSADNNTRTAIREWGSPTASSVESHISRLVNKKSLPKRKIRSEDFC</sequence>
<evidence type="ECO:0000313" key="7">
    <source>
        <dbReference type="EMBL" id="PPQ91165.1"/>
    </source>
</evidence>
<evidence type="ECO:0000256" key="5">
    <source>
        <dbReference type="PROSITE-ProRule" id="PRU00042"/>
    </source>
</evidence>
<keyword evidence="4" id="KW-0862">Zinc</keyword>
<dbReference type="PROSITE" id="PS00028">
    <property type="entry name" value="ZINC_FINGER_C2H2_1"/>
    <property type="match status" value="1"/>
</dbReference>
<dbReference type="Gene3D" id="3.30.160.60">
    <property type="entry name" value="Classic Zinc Finger"/>
    <property type="match status" value="2"/>
</dbReference>
<dbReference type="Pfam" id="PF12171">
    <property type="entry name" value="zf-C2H2_jaz"/>
    <property type="match status" value="1"/>
</dbReference>
<dbReference type="STRING" id="93625.A0A409XK62"/>
<reference evidence="7 8" key="1">
    <citation type="journal article" date="2018" name="Evol. Lett.">
        <title>Horizontal gene cluster transfer increased hallucinogenic mushroom diversity.</title>
        <authorList>
            <person name="Reynolds H.T."/>
            <person name="Vijayakumar V."/>
            <person name="Gluck-Thaler E."/>
            <person name="Korotkin H.B."/>
            <person name="Matheny P.B."/>
            <person name="Slot J.C."/>
        </authorList>
    </citation>
    <scope>NUCLEOTIDE SEQUENCE [LARGE SCALE GENOMIC DNA]</scope>
    <source>
        <strain evidence="7 8">2631</strain>
    </source>
</reference>
<dbReference type="SUPFAM" id="SSF57667">
    <property type="entry name" value="beta-beta-alpha zinc fingers"/>
    <property type="match status" value="1"/>
</dbReference>
<feature type="domain" description="C2H2-type" evidence="6">
    <location>
        <begin position="59"/>
        <end position="84"/>
    </location>
</feature>
<gene>
    <name evidence="7" type="ORF">CVT25_003142</name>
</gene>
<dbReference type="Proteomes" id="UP000283269">
    <property type="component" value="Unassembled WGS sequence"/>
</dbReference>